<dbReference type="EMBL" id="CP046996">
    <property type="protein sequence ID" value="QHA00947.1"/>
    <property type="molecule type" value="Genomic_DNA"/>
</dbReference>
<proteinExistence type="predicted"/>
<evidence type="ECO:0008006" key="3">
    <source>
        <dbReference type="Google" id="ProtNLM"/>
    </source>
</evidence>
<accession>A0A857DJ18</accession>
<protein>
    <recommendedName>
        <fullName evidence="3">SynChlorMet cassette protein ScmC</fullName>
    </recommendedName>
</protein>
<evidence type="ECO:0000313" key="1">
    <source>
        <dbReference type="EMBL" id="QHA00947.1"/>
    </source>
</evidence>
<dbReference type="InterPro" id="IPR027417">
    <property type="entry name" value="P-loop_NTPase"/>
</dbReference>
<dbReference type="AlphaFoldDB" id="A0A857DJ18"/>
<evidence type="ECO:0000313" key="2">
    <source>
        <dbReference type="Proteomes" id="UP000430508"/>
    </source>
</evidence>
<dbReference type="Gene3D" id="3.40.50.300">
    <property type="entry name" value="P-loop containing nucleotide triphosphate hydrolases"/>
    <property type="match status" value="1"/>
</dbReference>
<gene>
    <name evidence="1" type="ORF">GQ588_10020</name>
</gene>
<dbReference type="SUPFAM" id="SSF53795">
    <property type="entry name" value="PEP carboxykinase-like"/>
    <property type="match status" value="1"/>
</dbReference>
<organism evidence="1 2">
    <name type="scientific">Dehalobacter restrictus</name>
    <dbReference type="NCBI Taxonomy" id="55583"/>
    <lineage>
        <taxon>Bacteria</taxon>
        <taxon>Bacillati</taxon>
        <taxon>Bacillota</taxon>
        <taxon>Clostridia</taxon>
        <taxon>Eubacteriales</taxon>
        <taxon>Desulfitobacteriaceae</taxon>
        <taxon>Dehalobacter</taxon>
    </lineage>
</organism>
<sequence>MRYDIAGLIIDLQTDLKNMPEEFPSYVSESDRAVDCEVDFLQCFEISPPQGRFLYQDGLKWYTHGENEDGFSVCLSTPLYPFGPVCKLTAAKDWRQVSIEYIKDLSDQQLAVFKFFSNIVIRNLILLHQGIILHASAIKWRDKGIAFTAPSGTGKSTQAKLWETYRGAAVINDDTPILKRSADKITTYGTPWCGSSHKHLNTSAPLNAIVVLEQNDKNSLHRLREPELSSCLLSRFLLPYHDRRSMDLTLDHIACIMAYTPIYLLQCRPDQEAVELVHEIISNELGAG</sequence>
<dbReference type="RefSeq" id="WP_158208317.1">
    <property type="nucleotide sequence ID" value="NZ_CP046996.1"/>
</dbReference>
<name>A0A857DJ18_9FIRM</name>
<dbReference type="Proteomes" id="UP000430508">
    <property type="component" value="Chromosome"/>
</dbReference>
<reference evidence="1 2" key="1">
    <citation type="submission" date="2019-12" db="EMBL/GenBank/DDBJ databases">
        <title>Sequence classification of anaerobic respiratory reductive dehalogenases: First we see many, then we see few.</title>
        <authorList>
            <person name="Molenda O."/>
            <person name="Puentes Jacome L.A."/>
            <person name="Cao X."/>
            <person name="Nesbo C.L."/>
            <person name="Tang S."/>
            <person name="Morson N."/>
            <person name="Patron J."/>
            <person name="Lomheim L."/>
            <person name="Wishart D.S."/>
            <person name="Edwards E.A."/>
        </authorList>
    </citation>
    <scope>NUCLEOTIDE SEQUENCE [LARGE SCALE GENOMIC DNA]</scope>
    <source>
        <strain evidence="1 2">12DCA</strain>
    </source>
</reference>